<protein>
    <submittedName>
        <fullName evidence="1">Uncharacterized protein</fullName>
    </submittedName>
</protein>
<evidence type="ECO:0000313" key="1">
    <source>
        <dbReference type="EMBL" id="AKH47790.1"/>
    </source>
</evidence>
<accession>A0A0F7L776</accession>
<reference evidence="1" key="1">
    <citation type="journal article" date="2015" name="Front. Microbiol.">
        <title>Combining genomic sequencing methods to explore viral diversity and reveal potential virus-host interactions.</title>
        <authorList>
            <person name="Chow C.E."/>
            <person name="Winget D.M."/>
            <person name="White R.A.III."/>
            <person name="Hallam S.J."/>
            <person name="Suttle C.A."/>
        </authorList>
    </citation>
    <scope>NUCLEOTIDE SEQUENCE</scope>
    <source>
        <strain evidence="1">Oxic1_3</strain>
    </source>
</reference>
<sequence length="49" mass="6070">MYAYDNSRDSPRITIYLRKTKYRYGRRKRTYGIYGKLFNREIIMFVTPP</sequence>
<organism evidence="1">
    <name type="scientific">uncultured marine virus</name>
    <dbReference type="NCBI Taxonomy" id="186617"/>
    <lineage>
        <taxon>Viruses</taxon>
        <taxon>environmental samples</taxon>
    </lineage>
</organism>
<dbReference type="EMBL" id="KR029598">
    <property type="protein sequence ID" value="AKH47790.1"/>
    <property type="molecule type" value="Genomic_DNA"/>
</dbReference>
<proteinExistence type="predicted"/>
<name>A0A0F7L776_9VIRU</name>
<reference evidence="1" key="2">
    <citation type="submission" date="2015-03" db="EMBL/GenBank/DDBJ databases">
        <authorList>
            <person name="Chow C.-E.T."/>
            <person name="Winget D.M."/>
            <person name="White R.A.III."/>
            <person name="Hallam S.J."/>
            <person name="Suttle C.A."/>
        </authorList>
    </citation>
    <scope>NUCLEOTIDE SEQUENCE</scope>
    <source>
        <strain evidence="1">Oxic1_3</strain>
    </source>
</reference>